<dbReference type="Proteomes" id="UP001595693">
    <property type="component" value="Unassembled WGS sequence"/>
</dbReference>
<keyword evidence="1" id="KW-0812">Transmembrane</keyword>
<feature type="transmembrane region" description="Helical" evidence="1">
    <location>
        <begin position="60"/>
        <end position="79"/>
    </location>
</feature>
<dbReference type="InterPro" id="IPR035919">
    <property type="entry name" value="EAL_sf"/>
</dbReference>
<keyword evidence="1" id="KW-1133">Transmembrane helix</keyword>
<organism evidence="3 4">
    <name type="scientific">Acidovorax facilis</name>
    <dbReference type="NCBI Taxonomy" id="12917"/>
    <lineage>
        <taxon>Bacteria</taxon>
        <taxon>Pseudomonadati</taxon>
        <taxon>Pseudomonadota</taxon>
        <taxon>Betaproteobacteria</taxon>
        <taxon>Burkholderiales</taxon>
        <taxon>Comamonadaceae</taxon>
        <taxon>Acidovorax</taxon>
    </lineage>
</organism>
<dbReference type="Gene3D" id="3.20.20.450">
    <property type="entry name" value="EAL domain"/>
    <property type="match status" value="1"/>
</dbReference>
<accession>A0ABV8DJA6</accession>
<evidence type="ECO:0000256" key="1">
    <source>
        <dbReference type="SAM" id="Phobius"/>
    </source>
</evidence>
<keyword evidence="1" id="KW-0472">Membrane</keyword>
<feature type="transmembrane region" description="Helical" evidence="1">
    <location>
        <begin position="405"/>
        <end position="429"/>
    </location>
</feature>
<feature type="domain" description="EAL" evidence="2">
    <location>
        <begin position="275"/>
        <end position="528"/>
    </location>
</feature>
<feature type="transmembrane region" description="Helical" evidence="1">
    <location>
        <begin position="118"/>
        <end position="141"/>
    </location>
</feature>
<dbReference type="PANTHER" id="PTHR33121">
    <property type="entry name" value="CYCLIC DI-GMP PHOSPHODIESTERASE PDEF"/>
    <property type="match status" value="1"/>
</dbReference>
<dbReference type="PANTHER" id="PTHR33121:SF70">
    <property type="entry name" value="SIGNALING PROTEIN YKOW"/>
    <property type="match status" value="1"/>
</dbReference>
<feature type="transmembrane region" description="Helical" evidence="1">
    <location>
        <begin position="191"/>
        <end position="210"/>
    </location>
</feature>
<evidence type="ECO:0000313" key="3">
    <source>
        <dbReference type="EMBL" id="MFC3938184.1"/>
    </source>
</evidence>
<dbReference type="SMART" id="SM00052">
    <property type="entry name" value="EAL"/>
    <property type="match status" value="1"/>
</dbReference>
<feature type="transmembrane region" description="Helical" evidence="1">
    <location>
        <begin position="20"/>
        <end position="40"/>
    </location>
</feature>
<evidence type="ECO:0000313" key="4">
    <source>
        <dbReference type="Proteomes" id="UP001595693"/>
    </source>
</evidence>
<reference evidence="4" key="1">
    <citation type="journal article" date="2019" name="Int. J. Syst. Evol. Microbiol.">
        <title>The Global Catalogue of Microorganisms (GCM) 10K type strain sequencing project: providing services to taxonomists for standard genome sequencing and annotation.</title>
        <authorList>
            <consortium name="The Broad Institute Genomics Platform"/>
            <consortium name="The Broad Institute Genome Sequencing Center for Infectious Disease"/>
            <person name="Wu L."/>
            <person name="Ma J."/>
        </authorList>
    </citation>
    <scope>NUCLEOTIDE SEQUENCE [LARGE SCALE GENOMIC DNA]</scope>
    <source>
        <strain evidence="4">CCUG 2113</strain>
    </source>
</reference>
<dbReference type="PROSITE" id="PS50883">
    <property type="entry name" value="EAL"/>
    <property type="match status" value="1"/>
</dbReference>
<evidence type="ECO:0000259" key="2">
    <source>
        <dbReference type="PROSITE" id="PS50883"/>
    </source>
</evidence>
<protein>
    <submittedName>
        <fullName evidence="3">EAL domain-containing protein</fullName>
    </submittedName>
</protein>
<dbReference type="CDD" id="cd01948">
    <property type="entry name" value="EAL"/>
    <property type="match status" value="1"/>
</dbReference>
<feature type="transmembrane region" description="Helical" evidence="1">
    <location>
        <begin position="222"/>
        <end position="240"/>
    </location>
</feature>
<sequence>MVSIWHDATMAFAVGFPPLLQSLLFWIFASLVVHVCQRLVEHTAFSVDPSSRRISASQAALCIGCIVWALDVVGLFMYAELAHHVLELVPALSGLLIMAVSARLTIPTLSTSASKARIVVAGVWLAAGMLTGHFAITWGHVQSFSQVNVLAIMASMATAVALAACTAIRHRSAKLSMLTPRYRAQTWEDKVLCGAAILVLHWMLVNTFALHLGDPSGESDGIALLVTVLAFAIAVALEQMSNMRSDAGRQQLLRRGLSMMRSSATAQNAQRDMQLSLIADHLHRLLHPENLALHFQPIVDFQQRGVQFEALLRMTDTTLGAINPETFLLVCELQGKTPEVDRMILRNALDSAKAWQAQGLNDTTISVNVAPITLLDDRFAPWLREELALRGLPPRTLKLEMTEHAIIALGTEMVAAIHTLSAMGVVVWMDDFGAGYSSLGMLADLPIAGIKCDRLFVRKLPQDSRRQMLLRHISALAGEFGLSVVVEGVETVEELQTLAAIGLHCIQGYVFSKPIPAAHVPDWHHTHMQPQRAALQALLRPAGSTPFSALPPAIAPAPGL</sequence>
<proteinExistence type="predicted"/>
<dbReference type="SUPFAM" id="SSF141868">
    <property type="entry name" value="EAL domain-like"/>
    <property type="match status" value="1"/>
</dbReference>
<gene>
    <name evidence="3" type="ORF">ACFOW3_26540</name>
</gene>
<feature type="transmembrane region" description="Helical" evidence="1">
    <location>
        <begin position="147"/>
        <end position="170"/>
    </location>
</feature>
<dbReference type="InterPro" id="IPR050706">
    <property type="entry name" value="Cyclic-di-GMP_PDE-like"/>
</dbReference>
<dbReference type="Pfam" id="PF00563">
    <property type="entry name" value="EAL"/>
    <property type="match status" value="1"/>
</dbReference>
<comment type="caution">
    <text evidence="3">The sequence shown here is derived from an EMBL/GenBank/DDBJ whole genome shotgun (WGS) entry which is preliminary data.</text>
</comment>
<name>A0ABV8DJA6_9BURK</name>
<dbReference type="RefSeq" id="WP_055399955.1">
    <property type="nucleotide sequence ID" value="NZ_JAMXAX010000109.1"/>
</dbReference>
<dbReference type="EMBL" id="JBHSAJ010000171">
    <property type="protein sequence ID" value="MFC3938184.1"/>
    <property type="molecule type" value="Genomic_DNA"/>
</dbReference>
<keyword evidence="4" id="KW-1185">Reference proteome</keyword>
<feature type="transmembrane region" description="Helical" evidence="1">
    <location>
        <begin position="85"/>
        <end position="106"/>
    </location>
</feature>
<dbReference type="InterPro" id="IPR001633">
    <property type="entry name" value="EAL_dom"/>
</dbReference>